<protein>
    <submittedName>
        <fullName evidence="1">Uncharacterized protein</fullName>
    </submittedName>
</protein>
<accession>A0AAE8XLL5</accession>
<dbReference type="EMBL" id="MZ443778">
    <property type="protein sequence ID" value="UAW53423.1"/>
    <property type="molecule type" value="Genomic_DNA"/>
</dbReference>
<keyword evidence="2" id="KW-1185">Reference proteome</keyword>
<dbReference type="Proteomes" id="UP000827754">
    <property type="component" value="Segment"/>
</dbReference>
<organism evidence="1 2">
    <name type="scientific">Erwinia phage pEa_SNUABM_30</name>
    <dbReference type="NCBI Taxonomy" id="2869553"/>
    <lineage>
        <taxon>Viruses</taxon>
        <taxon>Duplodnaviria</taxon>
        <taxon>Heunggongvirae</taxon>
        <taxon>Uroviricota</taxon>
        <taxon>Caudoviricetes</taxon>
        <taxon>Alexandravirus</taxon>
        <taxon>Alexandravirus SNUABM30</taxon>
    </lineage>
</organism>
<name>A0AAE8XLL5_9CAUD</name>
<evidence type="ECO:0000313" key="1">
    <source>
        <dbReference type="EMBL" id="UAW53423.1"/>
    </source>
</evidence>
<reference evidence="1 2" key="1">
    <citation type="submission" date="2021-06" db="EMBL/GenBank/DDBJ databases">
        <title>Complete genome sequence of Erwinia phage pEa_SNUABM_30.</title>
        <authorList>
            <person name="Kim S.G."/>
            <person name="Park S.C."/>
        </authorList>
    </citation>
    <scope>NUCLEOTIDE SEQUENCE [LARGE SCALE GENOMIC DNA]</scope>
</reference>
<gene>
    <name evidence="1" type="ORF">pEaSNUABM30_00305</name>
</gene>
<sequence length="99" mass="11676">MKREHIPMIDAAIVLTMEESRSFMGQRPDGFVYLPSKEALEKFEAHIQKHRSYDSYSTILHRELHAISAEGIEALVADIERDVDKPWMWSDVDYRIKLW</sequence>
<proteinExistence type="predicted"/>
<evidence type="ECO:0000313" key="2">
    <source>
        <dbReference type="Proteomes" id="UP000827754"/>
    </source>
</evidence>